<protein>
    <submittedName>
        <fullName evidence="1">Uncharacterized protein</fullName>
    </submittedName>
</protein>
<reference evidence="1 2" key="1">
    <citation type="submission" date="2016-07" db="EMBL/GenBank/DDBJ databases">
        <title>Pervasive Adenine N6-methylation of Active Genes in Fungi.</title>
        <authorList>
            <consortium name="DOE Joint Genome Institute"/>
            <person name="Mondo S.J."/>
            <person name="Dannebaum R.O."/>
            <person name="Kuo R.C."/>
            <person name="Labutti K."/>
            <person name="Haridas S."/>
            <person name="Kuo A."/>
            <person name="Salamov A."/>
            <person name="Ahrendt S.R."/>
            <person name="Lipzen A."/>
            <person name="Sullivan W."/>
            <person name="Andreopoulos W.B."/>
            <person name="Clum A."/>
            <person name="Lindquist E."/>
            <person name="Daum C."/>
            <person name="Ramamoorthy G.K."/>
            <person name="Gryganskyi A."/>
            <person name="Culley D."/>
            <person name="Magnuson J.K."/>
            <person name="James T.Y."/>
            <person name="O'Malley M.A."/>
            <person name="Stajich J.E."/>
            <person name="Spatafora J.W."/>
            <person name="Visel A."/>
            <person name="Grigoriev I.V."/>
        </authorList>
    </citation>
    <scope>NUCLEOTIDE SEQUENCE [LARGE SCALE GENOMIC DNA]</scope>
    <source>
        <strain evidence="1 2">CBS 931.73</strain>
    </source>
</reference>
<accession>A0A1Y1Y7S5</accession>
<dbReference type="Proteomes" id="UP000193498">
    <property type="component" value="Unassembled WGS sequence"/>
</dbReference>
<evidence type="ECO:0000313" key="1">
    <source>
        <dbReference type="EMBL" id="ORX93786.1"/>
    </source>
</evidence>
<name>A0A1Y1Y7S5_9FUNG</name>
<gene>
    <name evidence="1" type="ORF">K493DRAFT_315829</name>
</gene>
<keyword evidence="2" id="KW-1185">Reference proteome</keyword>
<sequence length="54" mass="6144">MDEFGSPTWVFQRTQAKTVCSLSSQDIYEPAIMDSSMMLPDSKVCVDHWGRVTM</sequence>
<comment type="caution">
    <text evidence="1">The sequence shown here is derived from an EMBL/GenBank/DDBJ whole genome shotgun (WGS) entry which is preliminary data.</text>
</comment>
<dbReference type="AlphaFoldDB" id="A0A1Y1Y7S5"/>
<dbReference type="InParanoid" id="A0A1Y1Y7S5"/>
<dbReference type="EMBL" id="MCFE01000224">
    <property type="protein sequence ID" value="ORX93786.1"/>
    <property type="molecule type" value="Genomic_DNA"/>
</dbReference>
<evidence type="ECO:0000313" key="2">
    <source>
        <dbReference type="Proteomes" id="UP000193498"/>
    </source>
</evidence>
<proteinExistence type="predicted"/>
<organism evidence="1 2">
    <name type="scientific">Basidiobolus meristosporus CBS 931.73</name>
    <dbReference type="NCBI Taxonomy" id="1314790"/>
    <lineage>
        <taxon>Eukaryota</taxon>
        <taxon>Fungi</taxon>
        <taxon>Fungi incertae sedis</taxon>
        <taxon>Zoopagomycota</taxon>
        <taxon>Entomophthoromycotina</taxon>
        <taxon>Basidiobolomycetes</taxon>
        <taxon>Basidiobolales</taxon>
        <taxon>Basidiobolaceae</taxon>
        <taxon>Basidiobolus</taxon>
    </lineage>
</organism>